<dbReference type="PANTHER" id="PTHR46564">
    <property type="entry name" value="TRANSPOSASE"/>
    <property type="match status" value="1"/>
</dbReference>
<dbReference type="PANTHER" id="PTHR46564:SF1">
    <property type="entry name" value="TRANSPOSASE"/>
    <property type="match status" value="1"/>
</dbReference>
<dbReference type="Gene3D" id="1.10.10.10">
    <property type="entry name" value="Winged helix-like DNA-binding domain superfamily/Winged helix DNA-binding domain"/>
    <property type="match status" value="1"/>
</dbReference>
<proteinExistence type="predicted"/>
<dbReference type="EMBL" id="BLAL01000194">
    <property type="protein sequence ID" value="GES90265.1"/>
    <property type="molecule type" value="Genomic_DNA"/>
</dbReference>
<sequence>MKKSSEDLKWRIIYCYEEGFKPKEIAERLYVSKTAVTKVCKIFNKWGCIDDPFTRRSGKRKIFASRDMQIQKIAYERNKTLHGYFMYQIGIEYSVEQLIFINKISKDERSVSCLYALMIDGFIAADIMEGSCDKDRFQTFILTQVLPQMNPYPGKNSVFIMDNARIHHDEDLVKSIEVFGCRVLYLPPYSPDLNPIETAFLALKSWLKKYRDVANNCDDPIYILFVALSQTTSSIFN</sequence>
<dbReference type="AlphaFoldDB" id="A0A8H3LQC2"/>
<dbReference type="GO" id="GO:0003676">
    <property type="term" value="F:nucleic acid binding"/>
    <property type="evidence" value="ECO:0007669"/>
    <property type="project" value="InterPro"/>
</dbReference>
<evidence type="ECO:0000313" key="3">
    <source>
        <dbReference type="Proteomes" id="UP000615446"/>
    </source>
</evidence>
<dbReference type="SUPFAM" id="SSF46689">
    <property type="entry name" value="Homeodomain-like"/>
    <property type="match status" value="1"/>
</dbReference>
<feature type="domain" description="Tc1-like transposase DDE" evidence="1">
    <location>
        <begin position="106"/>
        <end position="213"/>
    </location>
</feature>
<reference evidence="2" key="1">
    <citation type="submission" date="2019-10" db="EMBL/GenBank/DDBJ databases">
        <title>Conservation and host-specific expression of non-tandemly repeated heterogenous ribosome RNA gene in arbuscular mycorrhizal fungi.</title>
        <authorList>
            <person name="Maeda T."/>
            <person name="Kobayashi Y."/>
            <person name="Nakagawa T."/>
            <person name="Ezawa T."/>
            <person name="Yamaguchi K."/>
            <person name="Bino T."/>
            <person name="Nishimoto Y."/>
            <person name="Shigenobu S."/>
            <person name="Kawaguchi M."/>
        </authorList>
    </citation>
    <scope>NUCLEOTIDE SEQUENCE</scope>
    <source>
        <strain evidence="2">HR1</strain>
    </source>
</reference>
<dbReference type="InterPro" id="IPR036388">
    <property type="entry name" value="WH-like_DNA-bd_sf"/>
</dbReference>
<organism evidence="2 3">
    <name type="scientific">Rhizophagus clarus</name>
    <dbReference type="NCBI Taxonomy" id="94130"/>
    <lineage>
        <taxon>Eukaryota</taxon>
        <taxon>Fungi</taxon>
        <taxon>Fungi incertae sedis</taxon>
        <taxon>Mucoromycota</taxon>
        <taxon>Glomeromycotina</taxon>
        <taxon>Glomeromycetes</taxon>
        <taxon>Glomerales</taxon>
        <taxon>Glomeraceae</taxon>
        <taxon>Rhizophagus</taxon>
    </lineage>
</organism>
<dbReference type="InterPro" id="IPR036397">
    <property type="entry name" value="RNaseH_sf"/>
</dbReference>
<dbReference type="Gene3D" id="3.30.420.10">
    <property type="entry name" value="Ribonuclease H-like superfamily/Ribonuclease H"/>
    <property type="match status" value="1"/>
</dbReference>
<accession>A0A8H3LQC2</accession>
<dbReference type="InterPro" id="IPR038717">
    <property type="entry name" value="Tc1-like_DDE_dom"/>
</dbReference>
<dbReference type="OrthoDB" id="2266637at2759"/>
<dbReference type="Pfam" id="PF13358">
    <property type="entry name" value="DDE_3"/>
    <property type="match status" value="1"/>
</dbReference>
<comment type="caution">
    <text evidence="2">The sequence shown here is derived from an EMBL/GenBank/DDBJ whole genome shotgun (WGS) entry which is preliminary data.</text>
</comment>
<dbReference type="InterPro" id="IPR009057">
    <property type="entry name" value="Homeodomain-like_sf"/>
</dbReference>
<evidence type="ECO:0000259" key="1">
    <source>
        <dbReference type="Pfam" id="PF13358"/>
    </source>
</evidence>
<dbReference type="Pfam" id="PF13384">
    <property type="entry name" value="HTH_23"/>
    <property type="match status" value="1"/>
</dbReference>
<gene>
    <name evidence="2" type="ORF">RCL2_001712500</name>
</gene>
<evidence type="ECO:0000313" key="2">
    <source>
        <dbReference type="EMBL" id="GES90265.1"/>
    </source>
</evidence>
<protein>
    <recommendedName>
        <fullName evidence="1">Tc1-like transposase DDE domain-containing protein</fullName>
    </recommendedName>
</protein>
<name>A0A8H3LQC2_9GLOM</name>
<dbReference type="Proteomes" id="UP000615446">
    <property type="component" value="Unassembled WGS sequence"/>
</dbReference>